<dbReference type="CDD" id="cd12797">
    <property type="entry name" value="M23_peptidase"/>
    <property type="match status" value="1"/>
</dbReference>
<accession>A0A1X9SWL2</accession>
<dbReference type="RefSeq" id="WP_086297252.1">
    <property type="nucleotide sequence ID" value="NZ_CP018789.1"/>
</dbReference>
<dbReference type="EMBL" id="CP018789">
    <property type="protein sequence ID" value="ARR00603.1"/>
    <property type="molecule type" value="Genomic_DNA"/>
</dbReference>
<organism evidence="2 3">
    <name type="scientific">Campylobacter porcelli</name>
    <dbReference type="NCBI Taxonomy" id="1660073"/>
    <lineage>
        <taxon>Bacteria</taxon>
        <taxon>Pseudomonadati</taxon>
        <taxon>Campylobacterota</taxon>
        <taxon>Epsilonproteobacteria</taxon>
        <taxon>Campylobacterales</taxon>
        <taxon>Campylobacteraceae</taxon>
        <taxon>Campylobacter</taxon>
    </lineage>
</organism>
<evidence type="ECO:0000259" key="1">
    <source>
        <dbReference type="Pfam" id="PF01551"/>
    </source>
</evidence>
<dbReference type="AlphaFoldDB" id="A0A1X9SWL2"/>
<reference evidence="3" key="1">
    <citation type="journal article" date="2017" name="Genome Biol. Evol.">
        <title>Comparative Genomic Analysis Identifies a Campylobacter Clade Deficient in Selenium Metabolism.</title>
        <authorList>
            <person name="Miller W.G."/>
            <person name="Yee E."/>
            <person name="Lopes B.S."/>
            <person name="Chapman M.H."/>
            <person name="Huynh S."/>
            <person name="Bono J.L."/>
            <person name="Parker C.T."/>
            <person name="Strachan N.J.C."/>
            <person name="Forbes K.J."/>
        </authorList>
    </citation>
    <scope>NUCLEOTIDE SEQUENCE [LARGE SCALE GENOMIC DNA]</scope>
    <source>
        <strain evidence="3">RM6137</strain>
    </source>
</reference>
<dbReference type="PANTHER" id="PTHR21666:SF287">
    <property type="entry name" value="CYTOPLASMIC MEMBRANE PROTEIN"/>
    <property type="match status" value="1"/>
</dbReference>
<dbReference type="SUPFAM" id="SSF51261">
    <property type="entry name" value="Duplicated hybrid motif"/>
    <property type="match status" value="1"/>
</dbReference>
<dbReference type="STRING" id="1660073.CSUIS_0788"/>
<feature type="domain" description="M23ase beta-sheet core" evidence="1">
    <location>
        <begin position="163"/>
        <end position="257"/>
    </location>
</feature>
<dbReference type="KEGG" id="camy:CSUIS_0788"/>
<dbReference type="Pfam" id="PF01551">
    <property type="entry name" value="Peptidase_M23"/>
    <property type="match status" value="1"/>
</dbReference>
<proteinExistence type="predicted"/>
<dbReference type="Gene3D" id="2.70.70.10">
    <property type="entry name" value="Glucose Permease (Domain IIA)"/>
    <property type="match status" value="1"/>
</dbReference>
<evidence type="ECO:0000313" key="3">
    <source>
        <dbReference type="Proteomes" id="UP000194260"/>
    </source>
</evidence>
<protein>
    <submittedName>
        <fullName evidence="2">Zinc metallopeptidase, M23 family</fullName>
    </submittedName>
</protein>
<dbReference type="InterPro" id="IPR011055">
    <property type="entry name" value="Dup_hybrid_motif"/>
</dbReference>
<name>A0A1X9SWL2_9BACT</name>
<dbReference type="Proteomes" id="UP000194260">
    <property type="component" value="Chromosome"/>
</dbReference>
<sequence>MRVVFSLLIFALFSWGNTIFNGGLEIISIESDYAGELRVNDKSSLWLDHPKKDGVKVAFIPVSYYAKNDINITNSLNNQSSSMLLKLEQKSYKKESISVAPAKANPPKNVMKRIEKERDEATQIYRTFSPNLLVNSQFISPMNSFITSQYGNARVFNGSVKSYHGGVDYRAAIGQSVISANDGIVRIAKDRYYAGKSVVIDHGGGIYTQYYHLDRIDVKVGQKVLKGDKIGLSGATGRVSGPHLHFGVVVQNIQVDPLVFIEKFNSLF</sequence>
<gene>
    <name evidence="2" type="ORF">CSUIS_0788</name>
</gene>
<evidence type="ECO:0000313" key="2">
    <source>
        <dbReference type="EMBL" id="ARR00603.1"/>
    </source>
</evidence>
<dbReference type="GO" id="GO:0004222">
    <property type="term" value="F:metalloendopeptidase activity"/>
    <property type="evidence" value="ECO:0007669"/>
    <property type="project" value="TreeGrafter"/>
</dbReference>
<dbReference type="PANTHER" id="PTHR21666">
    <property type="entry name" value="PEPTIDASE-RELATED"/>
    <property type="match status" value="1"/>
</dbReference>
<dbReference type="InterPro" id="IPR050570">
    <property type="entry name" value="Cell_wall_metabolism_enzyme"/>
</dbReference>
<dbReference type="InterPro" id="IPR016047">
    <property type="entry name" value="M23ase_b-sheet_dom"/>
</dbReference>